<keyword evidence="1" id="KW-0175">Coiled coil</keyword>
<keyword evidence="2" id="KW-1133">Transmembrane helix</keyword>
<dbReference type="Gene3D" id="3.30.70.1430">
    <property type="entry name" value="Multidrug efflux transporter AcrB pore domain"/>
    <property type="match status" value="2"/>
</dbReference>
<feature type="coiled-coil region" evidence="1">
    <location>
        <begin position="677"/>
        <end position="704"/>
    </location>
</feature>
<sequence length="1057" mass="119749">MRRLIQQFVQFPFYANIIIAVLLLAGSFGYLTMKKSFFPERTSREITISVFYPGASPEQMEEGVTTRIEQAIRGIVGIKEFTSTSSENFSRVQITTTGEYDLDETLMEVKNAVDGISSFPTAAERPIVFKRRSVSQAMFLSLYGDTDVFTLKKYADQIENDFLASGVISQMGISGYPNLEISVEISEEDLMRYQLTMNDLVQAIAATNRDIAAGMIKSPQEEILVRIRNRSVDPNEIGDIILRAGEKGDYIRIRDVAEVKTKFEDVPMEYTLNEKQAVSISIQKLPEEDLEEITKYVDQYVEAFNAEHDDITLKETFNFLTVLESRLNLLYRNGGIGLLLVVIALAFFLSFRLSLWVAWGIPASFLGMFIVASLYGITINMISLFGMILVIGILVDDGIVIAENIYAHFEEGKTPKKAAIDGTLEVLPAVVTSISTTIVAFSPLFFIKEGGLEFMFEMAFVVAVSLALSLFEAFLVLPAHLGNHRVLKPIEGTSPGKRLRQKFDRIVFLMRDKIYGKLLSFVIRWRWFFVFLPIFVILLTVGLLRGNFIKVTFFPPVAFDFFNIDLAFKPGEGEAQTIRYLKRFEDLTWEVNEELKEKYNDDENFIDYTFLNLGNAFNGNETGSHSGNIRVILRDMEGAPVNSYDIINLISEKIGEVPEAQKFAVGGNSRFGKPVSMSLLGQNIKELEAAKNFVEERLNEFSELKDITNNNVPGKQEVQLDLKPKAYFLGLDQNYIATQVRQAFFGGQAQRLQKGKDELRVYVRYPKEDRMRLGQLEDMKIKTPAGYYPLSELADYKIKRGPVSIKRYNSKREIRIEADTKDPLEPVPEIIERINKEIVPEIKAQFPGVDVTYQGQQRRSNESIAEIQKYYLIAFLIIVLILMIHFKSFEQAAIVLLMIPLAWLGAMWGHGIEGIPLSMLSVWGMVALSGVIVNDAVVFLAKYNRFLLEGDKMLDALYKAGMTRFRPIVLTTITTTIGLYPLILENSFQAQFLIPMAVALAYGVLIGTAFILIFFPVLIGVLNDSRRVIFWALSKRKRMHTAEEVEFVVLNEKKKIH</sequence>
<organism evidence="3 4">
    <name type="scientific">Salinivirga cyanobacteriivorans</name>
    <dbReference type="NCBI Taxonomy" id="1307839"/>
    <lineage>
        <taxon>Bacteria</taxon>
        <taxon>Pseudomonadati</taxon>
        <taxon>Bacteroidota</taxon>
        <taxon>Bacteroidia</taxon>
        <taxon>Bacteroidales</taxon>
        <taxon>Salinivirgaceae</taxon>
        <taxon>Salinivirga</taxon>
    </lineage>
</organism>
<name>A0A0S2I0T2_9BACT</name>
<feature type="transmembrane region" description="Helical" evidence="2">
    <location>
        <begin position="384"/>
        <end position="406"/>
    </location>
</feature>
<dbReference type="Gene3D" id="3.30.70.1440">
    <property type="entry name" value="Multidrug efflux transporter AcrB pore domain"/>
    <property type="match status" value="1"/>
</dbReference>
<dbReference type="Gene3D" id="3.30.70.1320">
    <property type="entry name" value="Multidrug efflux transporter AcrB pore domain like"/>
    <property type="match status" value="1"/>
</dbReference>
<dbReference type="SUPFAM" id="SSF82693">
    <property type="entry name" value="Multidrug efflux transporter AcrB pore domain, PN1, PN2, PC1 and PC2 subdomains"/>
    <property type="match status" value="1"/>
</dbReference>
<feature type="transmembrane region" description="Helical" evidence="2">
    <location>
        <begin position="12"/>
        <end position="31"/>
    </location>
</feature>
<feature type="transmembrane region" description="Helical" evidence="2">
    <location>
        <begin position="329"/>
        <end position="350"/>
    </location>
</feature>
<dbReference type="AlphaFoldDB" id="A0A0S2I0T2"/>
<feature type="transmembrane region" description="Helical" evidence="2">
    <location>
        <begin position="922"/>
        <end position="944"/>
    </location>
</feature>
<feature type="transmembrane region" description="Helical" evidence="2">
    <location>
        <begin position="459"/>
        <end position="481"/>
    </location>
</feature>
<keyword evidence="2" id="KW-0812">Transmembrane</keyword>
<gene>
    <name evidence="3" type="primary">mdtC_2</name>
    <name evidence="3" type="ORF">L21SP5_02261</name>
</gene>
<evidence type="ECO:0000256" key="1">
    <source>
        <dbReference type="SAM" id="Coils"/>
    </source>
</evidence>
<dbReference type="PANTHER" id="PTHR32063">
    <property type="match status" value="1"/>
</dbReference>
<dbReference type="InterPro" id="IPR001036">
    <property type="entry name" value="Acrflvin-R"/>
</dbReference>
<proteinExistence type="predicted"/>
<dbReference type="GO" id="GO:0005886">
    <property type="term" value="C:plasma membrane"/>
    <property type="evidence" value="ECO:0007669"/>
    <property type="project" value="TreeGrafter"/>
</dbReference>
<feature type="transmembrane region" description="Helical" evidence="2">
    <location>
        <begin position="356"/>
        <end position="377"/>
    </location>
</feature>
<dbReference type="STRING" id="1307839.L21SP5_02261"/>
<keyword evidence="4" id="KW-1185">Reference proteome</keyword>
<evidence type="ECO:0000313" key="4">
    <source>
        <dbReference type="Proteomes" id="UP000064893"/>
    </source>
</evidence>
<accession>A0A0S2I0T2</accession>
<protein>
    <submittedName>
        <fullName evidence="3">Multidrug transporter MdtC</fullName>
    </submittedName>
</protein>
<dbReference type="GO" id="GO:0042910">
    <property type="term" value="F:xenobiotic transmembrane transporter activity"/>
    <property type="evidence" value="ECO:0007669"/>
    <property type="project" value="TreeGrafter"/>
</dbReference>
<dbReference type="Gene3D" id="1.20.1640.10">
    <property type="entry name" value="Multidrug efflux transporter AcrB transmembrane domain"/>
    <property type="match status" value="2"/>
</dbReference>
<feature type="transmembrane region" description="Helical" evidence="2">
    <location>
        <begin position="525"/>
        <end position="544"/>
    </location>
</feature>
<dbReference type="KEGG" id="blq:L21SP5_02261"/>
<dbReference type="PATRIC" id="fig|1307839.3.peg.2381"/>
<dbReference type="PRINTS" id="PR00702">
    <property type="entry name" value="ACRIFLAVINRP"/>
</dbReference>
<feature type="transmembrane region" description="Helical" evidence="2">
    <location>
        <begin position="869"/>
        <end position="886"/>
    </location>
</feature>
<feature type="transmembrane region" description="Helical" evidence="2">
    <location>
        <begin position="426"/>
        <end position="447"/>
    </location>
</feature>
<dbReference type="PANTHER" id="PTHR32063:SF33">
    <property type="entry name" value="RND SUPERFAMILY EFFLUX PUMP PERMEASE COMPONENT"/>
    <property type="match status" value="1"/>
</dbReference>
<keyword evidence="2" id="KW-0472">Membrane</keyword>
<dbReference type="Proteomes" id="UP000064893">
    <property type="component" value="Chromosome"/>
</dbReference>
<dbReference type="Pfam" id="PF00873">
    <property type="entry name" value="ACR_tran"/>
    <property type="match status" value="1"/>
</dbReference>
<feature type="transmembrane region" description="Helical" evidence="2">
    <location>
        <begin position="892"/>
        <end position="910"/>
    </location>
</feature>
<feature type="transmembrane region" description="Helical" evidence="2">
    <location>
        <begin position="996"/>
        <end position="1022"/>
    </location>
</feature>
<dbReference type="EMBL" id="CP013118">
    <property type="protein sequence ID" value="ALO15894.1"/>
    <property type="molecule type" value="Genomic_DNA"/>
</dbReference>
<feature type="transmembrane region" description="Helical" evidence="2">
    <location>
        <begin position="964"/>
        <end position="984"/>
    </location>
</feature>
<dbReference type="OrthoDB" id="9758940at2"/>
<evidence type="ECO:0000256" key="2">
    <source>
        <dbReference type="SAM" id="Phobius"/>
    </source>
</evidence>
<dbReference type="SUPFAM" id="SSF82866">
    <property type="entry name" value="Multidrug efflux transporter AcrB transmembrane domain"/>
    <property type="match status" value="2"/>
</dbReference>
<dbReference type="Gene3D" id="3.30.2090.10">
    <property type="entry name" value="Multidrug efflux transporter AcrB TolC docking domain, DN and DC subdomains"/>
    <property type="match status" value="2"/>
</dbReference>
<evidence type="ECO:0000313" key="3">
    <source>
        <dbReference type="EMBL" id="ALO15894.1"/>
    </source>
</evidence>
<dbReference type="InterPro" id="IPR027463">
    <property type="entry name" value="AcrB_DN_DC_subdom"/>
</dbReference>
<dbReference type="RefSeq" id="WP_057953315.1">
    <property type="nucleotide sequence ID" value="NZ_CP013118.1"/>
</dbReference>
<dbReference type="SUPFAM" id="SSF82714">
    <property type="entry name" value="Multidrug efflux transporter AcrB TolC docking domain, DN and DC subdomains"/>
    <property type="match status" value="2"/>
</dbReference>
<reference evidence="3 4" key="1">
    <citation type="submission" date="2015-11" db="EMBL/GenBank/DDBJ databases">
        <title>Description and complete genome sequence of a novel strain predominating in hypersaline microbial mats and representing a new family of the Bacteriodetes phylum.</title>
        <authorList>
            <person name="Spring S."/>
            <person name="Bunk B."/>
            <person name="Sproer C."/>
            <person name="Klenk H.-P."/>
        </authorList>
    </citation>
    <scope>NUCLEOTIDE SEQUENCE [LARGE SCALE GENOMIC DNA]</scope>
    <source>
        <strain evidence="3 4">L21-Spi-D4</strain>
    </source>
</reference>